<feature type="region of interest" description="Disordered" evidence="3">
    <location>
        <begin position="69"/>
        <end position="88"/>
    </location>
</feature>
<evidence type="ECO:0008006" key="5">
    <source>
        <dbReference type="Google" id="ProtNLM"/>
    </source>
</evidence>
<accession>A0A383EX60</accession>
<keyword evidence="2" id="KW-0804">Transcription</keyword>
<reference evidence="4" key="1">
    <citation type="submission" date="2018-05" db="EMBL/GenBank/DDBJ databases">
        <authorList>
            <person name="Lanie J.A."/>
            <person name="Ng W.-L."/>
            <person name="Kazmierczak K.M."/>
            <person name="Andrzejewski T.M."/>
            <person name="Davidsen T.M."/>
            <person name="Wayne K.J."/>
            <person name="Tettelin H."/>
            <person name="Glass J.I."/>
            <person name="Rusch D."/>
            <person name="Podicherti R."/>
            <person name="Tsui H.-C.T."/>
            <person name="Winkler M.E."/>
        </authorList>
    </citation>
    <scope>NUCLEOTIDE SEQUENCE</scope>
</reference>
<gene>
    <name evidence="4" type="ORF">METZ01_LOCUS513552</name>
</gene>
<dbReference type="AlphaFoldDB" id="A0A383EX60"/>
<dbReference type="EMBL" id="UINC01229112">
    <property type="protein sequence ID" value="SVE60698.1"/>
    <property type="molecule type" value="Genomic_DNA"/>
</dbReference>
<feature type="non-terminal residue" evidence="4">
    <location>
        <position position="1"/>
    </location>
</feature>
<dbReference type="SUPFAM" id="SSF63562">
    <property type="entry name" value="RPB6/omega subunit-like"/>
    <property type="match status" value="1"/>
</dbReference>
<evidence type="ECO:0000256" key="2">
    <source>
        <dbReference type="ARBA" id="ARBA00023163"/>
    </source>
</evidence>
<name>A0A383EX60_9ZZZZ</name>
<dbReference type="GO" id="GO:0006351">
    <property type="term" value="P:DNA-templated transcription"/>
    <property type="evidence" value="ECO:0007669"/>
    <property type="project" value="InterPro"/>
</dbReference>
<keyword evidence="1" id="KW-0240">DNA-directed RNA polymerase</keyword>
<dbReference type="InterPro" id="IPR036161">
    <property type="entry name" value="RPB6/omega-like_sf"/>
</dbReference>
<evidence type="ECO:0000256" key="1">
    <source>
        <dbReference type="ARBA" id="ARBA00022478"/>
    </source>
</evidence>
<evidence type="ECO:0000313" key="4">
    <source>
        <dbReference type="EMBL" id="SVE60698.1"/>
    </source>
</evidence>
<evidence type="ECO:0000256" key="3">
    <source>
        <dbReference type="SAM" id="MobiDB-lite"/>
    </source>
</evidence>
<protein>
    <recommendedName>
        <fullName evidence="5">DNA-directed RNA polymerase</fullName>
    </recommendedName>
</protein>
<sequence>SFYLFVEVAAQRCMQLMRGAKPKLDVRAHKYSTIACAEVREDLIPWETVTDEQITVELAEKQAAIEEELQDDLPQAEITPAAKKEKKE</sequence>
<dbReference type="GO" id="GO:0003899">
    <property type="term" value="F:DNA-directed RNA polymerase activity"/>
    <property type="evidence" value="ECO:0007669"/>
    <property type="project" value="InterPro"/>
</dbReference>
<dbReference type="GO" id="GO:0000428">
    <property type="term" value="C:DNA-directed RNA polymerase complex"/>
    <property type="evidence" value="ECO:0007669"/>
    <property type="project" value="UniProtKB-KW"/>
</dbReference>
<organism evidence="4">
    <name type="scientific">marine metagenome</name>
    <dbReference type="NCBI Taxonomy" id="408172"/>
    <lineage>
        <taxon>unclassified sequences</taxon>
        <taxon>metagenomes</taxon>
        <taxon>ecological metagenomes</taxon>
    </lineage>
</organism>
<dbReference type="Gene3D" id="3.90.940.10">
    <property type="match status" value="1"/>
</dbReference>
<dbReference type="GO" id="GO:0003677">
    <property type="term" value="F:DNA binding"/>
    <property type="evidence" value="ECO:0007669"/>
    <property type="project" value="InterPro"/>
</dbReference>
<proteinExistence type="predicted"/>